<dbReference type="PANTHER" id="PTHR31751">
    <property type="entry name" value="SI:CH211-108C17.2-RELATED-RELATED"/>
    <property type="match status" value="1"/>
</dbReference>
<evidence type="ECO:0000256" key="2">
    <source>
        <dbReference type="SAM" id="SignalP"/>
    </source>
</evidence>
<name>A0AAV6G3A4_9TELE</name>
<feature type="signal peptide" evidence="2">
    <location>
        <begin position="1"/>
        <end position="24"/>
    </location>
</feature>
<evidence type="ECO:0000313" key="4">
    <source>
        <dbReference type="Proteomes" id="UP000823561"/>
    </source>
</evidence>
<dbReference type="AlphaFoldDB" id="A0AAV6G3A4"/>
<feature type="region of interest" description="Disordered" evidence="1">
    <location>
        <begin position="163"/>
        <end position="185"/>
    </location>
</feature>
<dbReference type="EMBL" id="JADWDJ010000015">
    <property type="protein sequence ID" value="KAG5269533.1"/>
    <property type="molecule type" value="Genomic_DNA"/>
</dbReference>
<reference evidence="3" key="1">
    <citation type="submission" date="2020-10" db="EMBL/GenBank/DDBJ databases">
        <title>Chromosome-scale genome assembly of the Allis shad, Alosa alosa.</title>
        <authorList>
            <person name="Margot Z."/>
            <person name="Christophe K."/>
            <person name="Cabau C."/>
            <person name="Louis A."/>
            <person name="Berthelot C."/>
            <person name="Parey E."/>
            <person name="Roest Crollius H."/>
            <person name="Montfort J."/>
            <person name="Robinson-Rechavi M."/>
            <person name="Bucao C."/>
            <person name="Bouchez O."/>
            <person name="Gislard M."/>
            <person name="Lluch J."/>
            <person name="Milhes M."/>
            <person name="Lampietro C."/>
            <person name="Lopez Roques C."/>
            <person name="Donnadieu C."/>
            <person name="Braasch I."/>
            <person name="Desvignes T."/>
            <person name="Postlethwait J."/>
            <person name="Bobe J."/>
            <person name="Guiguen Y."/>
        </authorList>
    </citation>
    <scope>NUCLEOTIDE SEQUENCE</scope>
    <source>
        <strain evidence="3">M-15738</strain>
        <tissue evidence="3">Blood</tissue>
    </source>
</reference>
<evidence type="ECO:0000313" key="3">
    <source>
        <dbReference type="EMBL" id="KAG5269533.1"/>
    </source>
</evidence>
<evidence type="ECO:0000256" key="1">
    <source>
        <dbReference type="SAM" id="MobiDB-lite"/>
    </source>
</evidence>
<protein>
    <submittedName>
        <fullName evidence="3">Uncharacterized protein</fullName>
    </submittedName>
</protein>
<feature type="chain" id="PRO_5043316340" evidence="2">
    <location>
        <begin position="25"/>
        <end position="185"/>
    </location>
</feature>
<dbReference type="PANTHER" id="PTHR31751:SF42">
    <property type="entry name" value="PROTEIN CBG10204"/>
    <property type="match status" value="1"/>
</dbReference>
<comment type="caution">
    <text evidence="3">The sequence shown here is derived from an EMBL/GenBank/DDBJ whole genome shotgun (WGS) entry which is preliminary data.</text>
</comment>
<sequence>MMSTNSQELLELAVLAALNALAWSHHAQVHLALIPVPAPLKLVKRTLQNRWKCIPHHVVNEHRWTDTDGKRHHCDHAPLTAEEQKKRMWLKKDSVAYQDLMSLVFDKRLLKDLQKMALFKHTGPLEIFHRALLKYLPKCQAFSYEGGPTSPSWNIMRTLWHENKPPRQQENHASSRSSAKSQSNG</sequence>
<proteinExistence type="predicted"/>
<accession>A0AAV6G3A4</accession>
<feature type="compositionally biased region" description="Low complexity" evidence="1">
    <location>
        <begin position="174"/>
        <end position="185"/>
    </location>
</feature>
<keyword evidence="2" id="KW-0732">Signal</keyword>
<dbReference type="Proteomes" id="UP000823561">
    <property type="component" value="Chromosome 15"/>
</dbReference>
<gene>
    <name evidence="3" type="ORF">AALO_G00203080</name>
</gene>
<keyword evidence="4" id="KW-1185">Reference proteome</keyword>
<organism evidence="3 4">
    <name type="scientific">Alosa alosa</name>
    <name type="common">allis shad</name>
    <dbReference type="NCBI Taxonomy" id="278164"/>
    <lineage>
        <taxon>Eukaryota</taxon>
        <taxon>Metazoa</taxon>
        <taxon>Chordata</taxon>
        <taxon>Craniata</taxon>
        <taxon>Vertebrata</taxon>
        <taxon>Euteleostomi</taxon>
        <taxon>Actinopterygii</taxon>
        <taxon>Neopterygii</taxon>
        <taxon>Teleostei</taxon>
        <taxon>Clupei</taxon>
        <taxon>Clupeiformes</taxon>
        <taxon>Clupeoidei</taxon>
        <taxon>Clupeidae</taxon>
        <taxon>Alosa</taxon>
    </lineage>
</organism>